<feature type="region of interest" description="Disordered" evidence="2">
    <location>
        <begin position="297"/>
        <end position="367"/>
    </location>
</feature>
<reference evidence="3 4" key="1">
    <citation type="journal article" date="2012" name="PLoS ONE">
        <title>Sequence and analysis of the genome of the pathogenic yeast Candida orthopsilosis.</title>
        <authorList>
            <person name="Riccombeni A."/>
            <person name="Vidanes G."/>
            <person name="Proux-Wera E."/>
            <person name="Wolfe K.H."/>
            <person name="Butler G."/>
        </authorList>
    </citation>
    <scope>NUCLEOTIDE SEQUENCE [LARGE SCALE GENOMIC DNA]</scope>
    <source>
        <strain evidence="3 4">Co 90-125</strain>
    </source>
</reference>
<dbReference type="EMBL" id="HE681723">
    <property type="protein sequence ID" value="CCG23646.1"/>
    <property type="molecule type" value="Genomic_DNA"/>
</dbReference>
<feature type="compositionally biased region" description="Polar residues" evidence="2">
    <location>
        <begin position="91"/>
        <end position="121"/>
    </location>
</feature>
<gene>
    <name evidence="3" type="ORF">CORT_0E00560</name>
</gene>
<dbReference type="KEGG" id="cot:CORT_0E00560"/>
<feature type="region of interest" description="Disordered" evidence="2">
    <location>
        <begin position="214"/>
        <end position="266"/>
    </location>
</feature>
<dbReference type="Proteomes" id="UP000005018">
    <property type="component" value="Chromosome 5"/>
</dbReference>
<dbReference type="eggNOG" id="ENOG502SETW">
    <property type="taxonomic scope" value="Eukaryota"/>
</dbReference>
<sequence>MTVETSREDTHNNDTVNGRSHHRTPSPTEQTEKRSQRSTKADMPIQFKVRQFSSSPNSRNDSEQSSITPNAKATPKSKGLNVFAVSPLGARNTSHNQSNVNTTPQSSTSIRRRSSVLSNNAPLPLLSESDDETPSTTQNRKSPTPNCDIALPSNEQLLQMSIDDQLRILALKEMAIVQIKDQIQSLNRKLHTEEDELHKLREVVQRSLYQEISGAASNTANKANRQRTNSNPRDQAIESIRAKRRSSSGTAIHLDPDSTEDGGKSSKLWSGLTKPFNMLQQFDTMIQNEFEKSLILDKERQQQSQQTSQRSQHLQRQRPREQARNTHQSHNSEDSTTSIGSISSPLQSRTAQTLPDYKNSEDRQSDDMMQTVSASIWSFVNDVKQNVLSSLNEEELAVSNDFEVDDRTIDFSMYKR</sequence>
<evidence type="ECO:0000313" key="4">
    <source>
        <dbReference type="Proteomes" id="UP000005018"/>
    </source>
</evidence>
<dbReference type="RefSeq" id="XP_003869779.1">
    <property type="nucleotide sequence ID" value="XM_003869730.1"/>
</dbReference>
<feature type="compositionally biased region" description="Polar residues" evidence="2">
    <location>
        <begin position="325"/>
        <end position="353"/>
    </location>
</feature>
<dbReference type="HOGENOM" id="CLU_046869_0_0_1"/>
<feature type="coiled-coil region" evidence="1">
    <location>
        <begin position="169"/>
        <end position="203"/>
    </location>
</feature>
<keyword evidence="1" id="KW-0175">Coiled coil</keyword>
<dbReference type="AlphaFoldDB" id="H8X6N5"/>
<feature type="compositionally biased region" description="Polar residues" evidence="2">
    <location>
        <begin position="214"/>
        <end position="233"/>
    </location>
</feature>
<feature type="region of interest" description="Disordered" evidence="2">
    <location>
        <begin position="1"/>
        <end position="147"/>
    </location>
</feature>
<accession>H8X6N5</accession>
<feature type="compositionally biased region" description="Polar residues" evidence="2">
    <location>
        <begin position="51"/>
        <end position="71"/>
    </location>
</feature>
<evidence type="ECO:0008006" key="5">
    <source>
        <dbReference type="Google" id="ProtNLM"/>
    </source>
</evidence>
<feature type="compositionally biased region" description="Polar residues" evidence="2">
    <location>
        <begin position="134"/>
        <end position="145"/>
    </location>
</feature>
<evidence type="ECO:0000313" key="3">
    <source>
        <dbReference type="EMBL" id="CCG23646.1"/>
    </source>
</evidence>
<organism evidence="3 4">
    <name type="scientific">Candida orthopsilosis (strain 90-125)</name>
    <name type="common">Yeast</name>
    <dbReference type="NCBI Taxonomy" id="1136231"/>
    <lineage>
        <taxon>Eukaryota</taxon>
        <taxon>Fungi</taxon>
        <taxon>Dikarya</taxon>
        <taxon>Ascomycota</taxon>
        <taxon>Saccharomycotina</taxon>
        <taxon>Pichiomycetes</taxon>
        <taxon>Debaryomycetaceae</taxon>
        <taxon>Candida/Lodderomyces clade</taxon>
        <taxon>Candida</taxon>
    </lineage>
</organism>
<evidence type="ECO:0000256" key="1">
    <source>
        <dbReference type="SAM" id="Coils"/>
    </source>
</evidence>
<protein>
    <recommendedName>
        <fullName evidence="5">Topoisomerase I damage affected protein 11</fullName>
    </recommendedName>
</protein>
<feature type="compositionally biased region" description="Low complexity" evidence="2">
    <location>
        <begin position="302"/>
        <end position="314"/>
    </location>
</feature>
<dbReference type="GeneID" id="14541104"/>
<keyword evidence="4" id="KW-1185">Reference proteome</keyword>
<feature type="compositionally biased region" description="Basic and acidic residues" evidence="2">
    <location>
        <begin position="1"/>
        <end position="12"/>
    </location>
</feature>
<dbReference type="OrthoDB" id="4036304at2759"/>
<name>H8X6N5_CANO9</name>
<proteinExistence type="predicted"/>
<evidence type="ECO:0000256" key="2">
    <source>
        <dbReference type="SAM" id="MobiDB-lite"/>
    </source>
</evidence>